<comment type="caution">
    <text evidence="3">The sequence shown here is derived from an EMBL/GenBank/DDBJ whole genome shotgun (WGS) entry which is preliminary data.</text>
</comment>
<evidence type="ECO:0000313" key="2">
    <source>
        <dbReference type="EMBL" id="KAF7566212.1"/>
    </source>
</evidence>
<protein>
    <recommendedName>
        <fullName evidence="1">DUF7708 domain-containing protein</fullName>
    </recommendedName>
</protein>
<dbReference type="Proteomes" id="UP000245464">
    <property type="component" value="Chromosome 9"/>
</dbReference>
<evidence type="ECO:0000313" key="3">
    <source>
        <dbReference type="EMBL" id="KAI1519172.1"/>
    </source>
</evidence>
<dbReference type="OrthoDB" id="61900at2759"/>
<reference evidence="3" key="2">
    <citation type="submission" date="2021-05" db="EMBL/GenBank/DDBJ databases">
        <authorList>
            <person name="Moolhuijzen P.M."/>
            <person name="Moffat C.S."/>
        </authorList>
    </citation>
    <scope>NUCLEOTIDE SEQUENCE</scope>
    <source>
        <strain evidence="3">86-124</strain>
    </source>
</reference>
<sequence>MYYGKVLDTLAQHHPEYTALAWGAIKILLMGVIERATLVQELAKAFIAIGDVLPRAKLSAELYQTNYMRDALSRLYAYIIRFLHLCVRWYSRSSLGRFFSGLKNPFELHYQDLVEQIKTRSADVQDLANAGARVDIRDILTIQALKHDQALKRYERIEDCLNQILQTSTSHKALSEFMSVDIGEIKRNTWELKFDHVLRFLAPEQSPEKALLKSQSFIRRDPTQDMPSRDDAKVKKILQTWAFTDHSSLLVVRIGFDAKKRARELVAEVIQTLSGNGQRIFWNLSLPRSSDRATLMSDVFKSLVHQALRYTPGLFAKFAEQLNLEKIQSSHTDSEWIDLICLLFQQIPDAFIVIESRDIYKSHRHDPEWAEHLLKLLQRAVEKSENVGNRLRVLFVVYRNALKSPIATSIDGKLLVTSLQTPTSPPPRMRHMARRTNFNTKIWKLQKPKF</sequence>
<dbReference type="Proteomes" id="UP000249757">
    <property type="component" value="Unassembled WGS sequence"/>
</dbReference>
<dbReference type="AlphaFoldDB" id="A0A2W1DBH3"/>
<reference evidence="4" key="4">
    <citation type="journal article" date="2022" name="Microb. Genom.">
        <title>A global pangenome for the wheat fungal pathogen Pyrenophora tritici-repentis and prediction of effector protein structural homology.</title>
        <authorList>
            <person name="Moolhuijzen P.M."/>
            <person name="See P.T."/>
            <person name="Shi G."/>
            <person name="Powell H.R."/>
            <person name="Cockram J."/>
            <person name="Jorgensen L.N."/>
            <person name="Benslimane H."/>
            <person name="Strelkov S.E."/>
            <person name="Turner J."/>
            <person name="Liu Z."/>
            <person name="Moffat C.S."/>
        </authorList>
    </citation>
    <scope>NUCLEOTIDE SEQUENCE [LARGE SCALE GENOMIC DNA]</scope>
</reference>
<dbReference type="InterPro" id="IPR056125">
    <property type="entry name" value="DUF7708"/>
</dbReference>
<proteinExistence type="predicted"/>
<reference evidence="2" key="1">
    <citation type="journal article" date="2018" name="BMC Genomics">
        <title>Comparative genomics of the wheat fungal pathogen Pyrenophora tritici-repentis reveals chromosomal variations and genome plasticity.</title>
        <authorList>
            <person name="Moolhuijzen P."/>
            <person name="See P.T."/>
            <person name="Hane J.K."/>
            <person name="Shi G."/>
            <person name="Liu Z."/>
            <person name="Oliver R.P."/>
            <person name="Moffat C.S."/>
        </authorList>
    </citation>
    <scope>NUCLEOTIDE SEQUENCE [LARGE SCALE GENOMIC DNA]</scope>
    <source>
        <strain evidence="2">M4</strain>
    </source>
</reference>
<dbReference type="EMBL" id="NRDI02000002">
    <property type="protein sequence ID" value="KAI1519172.1"/>
    <property type="molecule type" value="Genomic_DNA"/>
</dbReference>
<feature type="domain" description="DUF7708" evidence="1">
    <location>
        <begin position="1"/>
        <end position="134"/>
    </location>
</feature>
<reference evidence="3" key="3">
    <citation type="journal article" date="2022" name="bioRxiv">
        <title>A global pangenome for the wheat fungal pathogen Pyrenophora tritici-repentis and prediction of effector protein structural homology.</title>
        <authorList>
            <person name="Moolhuijzen P."/>
            <person name="See P.T."/>
            <person name="Shi G."/>
            <person name="Powell H.R."/>
            <person name="Cockram J."/>
            <person name="Jorgensen L.N."/>
            <person name="Benslimane H."/>
            <person name="Strelkov S.E."/>
            <person name="Turner J."/>
            <person name="Liu Z."/>
            <person name="Moffat C.S."/>
        </authorList>
    </citation>
    <scope>NUCLEOTIDE SEQUENCE</scope>
    <source>
        <strain evidence="3">86-124</strain>
    </source>
</reference>
<gene>
    <name evidence="3" type="ORF">Ptr86124_002300</name>
    <name evidence="2" type="ORF">PtrM4_145320</name>
</gene>
<evidence type="ECO:0000259" key="1">
    <source>
        <dbReference type="Pfam" id="PF24809"/>
    </source>
</evidence>
<keyword evidence="4" id="KW-1185">Reference proteome</keyword>
<dbReference type="EMBL" id="NQIK02000009">
    <property type="protein sequence ID" value="KAF7566212.1"/>
    <property type="molecule type" value="Genomic_DNA"/>
</dbReference>
<accession>A0A2W1DBH3</accession>
<dbReference type="OMA" id="PAWANNH"/>
<dbReference type="Pfam" id="PF24809">
    <property type="entry name" value="DUF7708"/>
    <property type="match status" value="1"/>
</dbReference>
<organism evidence="3 4">
    <name type="scientific">Pyrenophora tritici-repentis</name>
    <dbReference type="NCBI Taxonomy" id="45151"/>
    <lineage>
        <taxon>Eukaryota</taxon>
        <taxon>Fungi</taxon>
        <taxon>Dikarya</taxon>
        <taxon>Ascomycota</taxon>
        <taxon>Pezizomycotina</taxon>
        <taxon>Dothideomycetes</taxon>
        <taxon>Pleosporomycetidae</taxon>
        <taxon>Pleosporales</taxon>
        <taxon>Pleosporineae</taxon>
        <taxon>Pleosporaceae</taxon>
        <taxon>Pyrenophora</taxon>
    </lineage>
</organism>
<name>A0A2W1DBH3_9PLEO</name>
<evidence type="ECO:0000313" key="4">
    <source>
        <dbReference type="Proteomes" id="UP000249757"/>
    </source>
</evidence>